<feature type="transmembrane region" description="Helical" evidence="7">
    <location>
        <begin position="29"/>
        <end position="48"/>
    </location>
</feature>
<evidence type="ECO:0000256" key="2">
    <source>
        <dbReference type="ARBA" id="ARBA00011006"/>
    </source>
</evidence>
<dbReference type="RefSeq" id="WP_160549299.1">
    <property type="nucleotide sequence ID" value="NZ_JBHLUU010000125.1"/>
</dbReference>
<gene>
    <name evidence="8" type="ORF">ACFFHF_21700</name>
</gene>
<name>A0ABV6L116_9BACI</name>
<comment type="subcellular location">
    <subcellularLocation>
        <location evidence="1">Cell membrane</location>
        <topology evidence="1">Multi-pass membrane protein</topology>
    </subcellularLocation>
</comment>
<dbReference type="EMBL" id="JBHLUU010000125">
    <property type="protein sequence ID" value="MFC0477808.1"/>
    <property type="molecule type" value="Genomic_DNA"/>
</dbReference>
<accession>A0ABV6L116</accession>
<evidence type="ECO:0000313" key="8">
    <source>
        <dbReference type="EMBL" id="MFC0477808.1"/>
    </source>
</evidence>
<dbReference type="Pfam" id="PF04226">
    <property type="entry name" value="Transgly_assoc"/>
    <property type="match status" value="1"/>
</dbReference>
<reference evidence="8 9" key="1">
    <citation type="submission" date="2024-09" db="EMBL/GenBank/DDBJ databases">
        <authorList>
            <person name="Sun Q."/>
            <person name="Mori K."/>
        </authorList>
    </citation>
    <scope>NUCLEOTIDE SEQUENCE [LARGE SCALE GENOMIC DNA]</scope>
    <source>
        <strain evidence="8 9">CGMCC 1.9126</strain>
    </source>
</reference>
<keyword evidence="5 7" id="KW-1133">Transmembrane helix</keyword>
<feature type="transmembrane region" description="Helical" evidence="7">
    <location>
        <begin position="54"/>
        <end position="76"/>
    </location>
</feature>
<dbReference type="Proteomes" id="UP001589738">
    <property type="component" value="Unassembled WGS sequence"/>
</dbReference>
<keyword evidence="3" id="KW-1003">Cell membrane</keyword>
<dbReference type="InterPro" id="IPR007341">
    <property type="entry name" value="Transgly_assoc"/>
</dbReference>
<sequence length="82" mass="8403">MGLLLYLIVGGIIGWLASLIAGNNLPYGVIGNIVCGIVGAWIGGMLLGTWGPSFAGIAILPALIGSILFVLLLRVVTNILSK</sequence>
<protein>
    <submittedName>
        <fullName evidence="8">GlsB/YeaQ/YmgE family stress response membrane protein</fullName>
    </submittedName>
</protein>
<keyword evidence="6 7" id="KW-0472">Membrane</keyword>
<keyword evidence="4 7" id="KW-0812">Transmembrane</keyword>
<evidence type="ECO:0000256" key="1">
    <source>
        <dbReference type="ARBA" id="ARBA00004651"/>
    </source>
</evidence>
<evidence type="ECO:0000256" key="7">
    <source>
        <dbReference type="SAM" id="Phobius"/>
    </source>
</evidence>
<dbReference type="PANTHER" id="PTHR33884">
    <property type="entry name" value="UPF0410 PROTEIN YMGE"/>
    <property type="match status" value="1"/>
</dbReference>
<evidence type="ECO:0000313" key="9">
    <source>
        <dbReference type="Proteomes" id="UP001589738"/>
    </source>
</evidence>
<comment type="similarity">
    <text evidence="2">Belongs to the UPF0410 family.</text>
</comment>
<evidence type="ECO:0000256" key="3">
    <source>
        <dbReference type="ARBA" id="ARBA00022475"/>
    </source>
</evidence>
<keyword evidence="9" id="KW-1185">Reference proteome</keyword>
<evidence type="ECO:0000256" key="6">
    <source>
        <dbReference type="ARBA" id="ARBA00023136"/>
    </source>
</evidence>
<organism evidence="8 9">
    <name type="scientific">Robertmurraya beringensis</name>
    <dbReference type="NCBI Taxonomy" id="641660"/>
    <lineage>
        <taxon>Bacteria</taxon>
        <taxon>Bacillati</taxon>
        <taxon>Bacillota</taxon>
        <taxon>Bacilli</taxon>
        <taxon>Bacillales</taxon>
        <taxon>Bacillaceae</taxon>
        <taxon>Robertmurraya</taxon>
    </lineage>
</organism>
<comment type="caution">
    <text evidence="8">The sequence shown here is derived from an EMBL/GenBank/DDBJ whole genome shotgun (WGS) entry which is preliminary data.</text>
</comment>
<evidence type="ECO:0000256" key="5">
    <source>
        <dbReference type="ARBA" id="ARBA00022989"/>
    </source>
</evidence>
<evidence type="ECO:0000256" key="4">
    <source>
        <dbReference type="ARBA" id="ARBA00022692"/>
    </source>
</evidence>
<feature type="transmembrane region" description="Helical" evidence="7">
    <location>
        <begin position="6"/>
        <end position="22"/>
    </location>
</feature>
<proteinExistence type="inferred from homology"/>
<dbReference type="PANTHER" id="PTHR33884:SF3">
    <property type="entry name" value="UPF0410 PROTEIN YMGE"/>
    <property type="match status" value="1"/>
</dbReference>